<evidence type="ECO:0000313" key="1">
    <source>
        <dbReference type="EMBL" id="KAJ0046647.1"/>
    </source>
</evidence>
<name>A0ACC0Z8T2_9ROSI</name>
<accession>A0ACC0Z8T2</accession>
<dbReference type="Proteomes" id="UP001163603">
    <property type="component" value="Chromosome 3"/>
</dbReference>
<protein>
    <submittedName>
        <fullName evidence="1">Uncharacterized protein</fullName>
    </submittedName>
</protein>
<dbReference type="EMBL" id="CM047738">
    <property type="protein sequence ID" value="KAJ0046647.1"/>
    <property type="molecule type" value="Genomic_DNA"/>
</dbReference>
<organism evidence="1 2">
    <name type="scientific">Pistacia integerrima</name>
    <dbReference type="NCBI Taxonomy" id="434235"/>
    <lineage>
        <taxon>Eukaryota</taxon>
        <taxon>Viridiplantae</taxon>
        <taxon>Streptophyta</taxon>
        <taxon>Embryophyta</taxon>
        <taxon>Tracheophyta</taxon>
        <taxon>Spermatophyta</taxon>
        <taxon>Magnoliopsida</taxon>
        <taxon>eudicotyledons</taxon>
        <taxon>Gunneridae</taxon>
        <taxon>Pentapetalae</taxon>
        <taxon>rosids</taxon>
        <taxon>malvids</taxon>
        <taxon>Sapindales</taxon>
        <taxon>Anacardiaceae</taxon>
        <taxon>Pistacia</taxon>
    </lineage>
</organism>
<sequence length="215" mass="23832">MPPRRLDWSLAPKRLNLGSSKSRKLGKKVASLIVKKGEGDARELALSLVSQKRTRVKTMENPLLSVGECKKSSTSMVLEHISPGVAMLQELVTPGMYEEDRRMSLLEMLLVLLRAFSKIDEMEAELNASKVKMAEILEAMVAREGWTEHYKGGNDVSHNILLEAKPDVDVSFLPYHYQTELEKFKAKSSGSDASTKGVAKVSPNPKDTLVPSPRP</sequence>
<evidence type="ECO:0000313" key="2">
    <source>
        <dbReference type="Proteomes" id="UP001163603"/>
    </source>
</evidence>
<gene>
    <name evidence="1" type="ORF">Pint_05090</name>
</gene>
<proteinExistence type="predicted"/>
<comment type="caution">
    <text evidence="1">The sequence shown here is derived from an EMBL/GenBank/DDBJ whole genome shotgun (WGS) entry which is preliminary data.</text>
</comment>
<reference evidence="2" key="1">
    <citation type="journal article" date="2023" name="G3 (Bethesda)">
        <title>Genome assembly and association tests identify interacting loci associated with vigor, precocity, and sex in interspecific pistachio rootstocks.</title>
        <authorList>
            <person name="Palmer W."/>
            <person name="Jacygrad E."/>
            <person name="Sagayaradj S."/>
            <person name="Cavanaugh K."/>
            <person name="Han R."/>
            <person name="Bertier L."/>
            <person name="Beede B."/>
            <person name="Kafkas S."/>
            <person name="Golino D."/>
            <person name="Preece J."/>
            <person name="Michelmore R."/>
        </authorList>
    </citation>
    <scope>NUCLEOTIDE SEQUENCE [LARGE SCALE GENOMIC DNA]</scope>
</reference>
<keyword evidence="2" id="KW-1185">Reference proteome</keyword>